<keyword evidence="5 7" id="KW-0378">Hydrolase</keyword>
<comment type="caution">
    <text evidence="10">The sequence shown here is derived from an EMBL/GenBank/DDBJ whole genome shotgun (WGS) entry which is preliminary data.</text>
</comment>
<evidence type="ECO:0000313" key="10">
    <source>
        <dbReference type="EMBL" id="KST65114.1"/>
    </source>
</evidence>
<protein>
    <recommendedName>
        <fullName evidence="4 7">Signal peptidase I</fullName>
        <ecNumber evidence="4 7">3.4.21.89</ecNumber>
    </recommendedName>
</protein>
<keyword evidence="11" id="KW-1185">Reference proteome</keyword>
<organism evidence="10 11">
    <name type="scientific">Mastigocoleus testarum BC008</name>
    <dbReference type="NCBI Taxonomy" id="371196"/>
    <lineage>
        <taxon>Bacteria</taxon>
        <taxon>Bacillati</taxon>
        <taxon>Cyanobacteriota</taxon>
        <taxon>Cyanophyceae</taxon>
        <taxon>Nostocales</taxon>
        <taxon>Hapalosiphonaceae</taxon>
        <taxon>Mastigocoleus</taxon>
    </lineage>
</organism>
<dbReference type="GO" id="GO:0005886">
    <property type="term" value="C:plasma membrane"/>
    <property type="evidence" value="ECO:0007669"/>
    <property type="project" value="UniProtKB-SubCell"/>
</dbReference>
<feature type="transmembrane region" description="Helical" evidence="7">
    <location>
        <begin position="21"/>
        <end position="40"/>
    </location>
</feature>
<evidence type="ECO:0000313" key="9">
    <source>
        <dbReference type="EMBL" id="KST62793.1"/>
    </source>
</evidence>
<name>A0A0V7ZKG2_9CYAN</name>
<dbReference type="EMBL" id="LMTZ01000112">
    <property type="protein sequence ID" value="KST65114.1"/>
    <property type="molecule type" value="Genomic_DNA"/>
</dbReference>
<dbReference type="AlphaFoldDB" id="A0A0V7ZKG2"/>
<evidence type="ECO:0000256" key="2">
    <source>
        <dbReference type="ARBA" id="ARBA00004401"/>
    </source>
</evidence>
<keyword evidence="7" id="KW-1133">Transmembrane helix</keyword>
<dbReference type="SUPFAM" id="SSF51306">
    <property type="entry name" value="LexA/Signal peptidase"/>
    <property type="match status" value="1"/>
</dbReference>
<dbReference type="GO" id="GO:0009003">
    <property type="term" value="F:signal peptidase activity"/>
    <property type="evidence" value="ECO:0007669"/>
    <property type="project" value="UniProtKB-EC"/>
</dbReference>
<dbReference type="EMBL" id="LMTZ01000150">
    <property type="protein sequence ID" value="KST62793.1"/>
    <property type="molecule type" value="Genomic_DNA"/>
</dbReference>
<dbReference type="GO" id="GO:0006465">
    <property type="term" value="P:signal peptide processing"/>
    <property type="evidence" value="ECO:0007669"/>
    <property type="project" value="InterPro"/>
</dbReference>
<dbReference type="EC" id="3.4.21.89" evidence="4 7"/>
<comment type="catalytic activity">
    <reaction evidence="1 7">
        <text>Cleavage of hydrophobic, N-terminal signal or leader sequences from secreted and periplasmic proteins.</text>
        <dbReference type="EC" id="3.4.21.89"/>
    </reaction>
</comment>
<evidence type="ECO:0000256" key="1">
    <source>
        <dbReference type="ARBA" id="ARBA00000677"/>
    </source>
</evidence>
<evidence type="ECO:0000256" key="6">
    <source>
        <dbReference type="PIRSR" id="PIRSR600223-1"/>
    </source>
</evidence>
<dbReference type="Proteomes" id="UP000053372">
    <property type="component" value="Unassembled WGS sequence"/>
</dbReference>
<dbReference type="InterPro" id="IPR019758">
    <property type="entry name" value="Pept_S26A_signal_pept_1_CS"/>
</dbReference>
<dbReference type="CDD" id="cd06530">
    <property type="entry name" value="S26_SPase_I"/>
    <property type="match status" value="1"/>
</dbReference>
<keyword evidence="7" id="KW-0812">Transmembrane</keyword>
<gene>
    <name evidence="9" type="ORF">BC008_10725</name>
    <name evidence="10" type="ORF">BC008_20145</name>
</gene>
<evidence type="ECO:0000259" key="8">
    <source>
        <dbReference type="Pfam" id="PF10502"/>
    </source>
</evidence>
<feature type="domain" description="Peptidase S26" evidence="8">
    <location>
        <begin position="21"/>
        <end position="189"/>
    </location>
</feature>
<feature type="active site" evidence="6">
    <location>
        <position position="100"/>
    </location>
</feature>
<dbReference type="PANTHER" id="PTHR43390">
    <property type="entry name" value="SIGNAL PEPTIDASE I"/>
    <property type="match status" value="1"/>
</dbReference>
<evidence type="ECO:0000256" key="7">
    <source>
        <dbReference type="RuleBase" id="RU362042"/>
    </source>
</evidence>
<proteinExistence type="inferred from homology"/>
<evidence type="ECO:0000256" key="5">
    <source>
        <dbReference type="ARBA" id="ARBA00022801"/>
    </source>
</evidence>
<dbReference type="InterPro" id="IPR000223">
    <property type="entry name" value="Pept_S26A_signal_pept_1"/>
</dbReference>
<dbReference type="InterPro" id="IPR036286">
    <property type="entry name" value="LexA/Signal_pep-like_sf"/>
</dbReference>
<comment type="similarity">
    <text evidence="3 7">Belongs to the peptidase S26 family.</text>
</comment>
<evidence type="ECO:0000256" key="4">
    <source>
        <dbReference type="ARBA" id="ARBA00013208"/>
    </source>
</evidence>
<dbReference type="RefSeq" id="WP_027842706.1">
    <property type="nucleotide sequence ID" value="NZ_LMTZ01000112.1"/>
</dbReference>
<keyword evidence="7" id="KW-0645">Protease</keyword>
<keyword evidence="7" id="KW-0472">Membrane</keyword>
<dbReference type="NCBIfam" id="TIGR02227">
    <property type="entry name" value="sigpep_I_bact"/>
    <property type="match status" value="1"/>
</dbReference>
<sequence length="197" mass="22830">MNSKESESKKVALNRWNSLRENLIVIGIALLLAFLIRTFIAEPRLIPTGSMLPTLHTGDRLIIEKISYRFHPPKIGDIIVFLPPERLQRQGFEKDQAFIKRIIGEPGKTVAIKDGTVFLNNEPLEENYIAEAPERPYPDRENPQFCQQQLVPTNEFFVLGDNRNDSRDSRYWCFVPKENIIGRAVFRFWPFDRIGST</sequence>
<dbReference type="Gene3D" id="2.10.109.10">
    <property type="entry name" value="Umud Fragment, subunit A"/>
    <property type="match status" value="1"/>
</dbReference>
<dbReference type="PANTHER" id="PTHR43390:SF1">
    <property type="entry name" value="CHLOROPLAST PROCESSING PEPTIDASE"/>
    <property type="match status" value="1"/>
</dbReference>
<dbReference type="OrthoDB" id="9802919at2"/>
<dbReference type="PRINTS" id="PR00727">
    <property type="entry name" value="LEADERPTASE"/>
</dbReference>
<dbReference type="PROSITE" id="PS00761">
    <property type="entry name" value="SPASE_I_3"/>
    <property type="match status" value="1"/>
</dbReference>
<evidence type="ECO:0000256" key="3">
    <source>
        <dbReference type="ARBA" id="ARBA00009370"/>
    </source>
</evidence>
<reference evidence="10 11" key="1">
    <citation type="journal article" date="2015" name="Genome Announc.">
        <title>Draft Genome of the Euendolithic (true boring) Cyanobacterium Mastigocoleus testarum strain BC008.</title>
        <authorList>
            <person name="Guida B.S."/>
            <person name="Garcia-Pichel F."/>
        </authorList>
    </citation>
    <scope>NUCLEOTIDE SEQUENCE [LARGE SCALE GENOMIC DNA]</scope>
    <source>
        <strain evidence="10 11">BC008</strain>
    </source>
</reference>
<feature type="active site" evidence="6">
    <location>
        <position position="50"/>
    </location>
</feature>
<evidence type="ECO:0000313" key="11">
    <source>
        <dbReference type="Proteomes" id="UP000053372"/>
    </source>
</evidence>
<dbReference type="Pfam" id="PF10502">
    <property type="entry name" value="Peptidase_S26"/>
    <property type="match status" value="1"/>
</dbReference>
<comment type="subcellular location">
    <subcellularLocation>
        <location evidence="2">Cell membrane</location>
        <topology evidence="2">Single-pass type II membrane protein</topology>
    </subcellularLocation>
    <subcellularLocation>
        <location evidence="7">Membrane</location>
        <topology evidence="7">Single-pass type II membrane protein</topology>
    </subcellularLocation>
</comment>
<dbReference type="GO" id="GO:0004252">
    <property type="term" value="F:serine-type endopeptidase activity"/>
    <property type="evidence" value="ECO:0007669"/>
    <property type="project" value="InterPro"/>
</dbReference>
<accession>A0A0V7ZKG2</accession>
<dbReference type="InterPro" id="IPR019533">
    <property type="entry name" value="Peptidase_S26"/>
</dbReference>